<gene>
    <name evidence="2" type="ORF">C481_01515</name>
</gene>
<feature type="region of interest" description="Disordered" evidence="1">
    <location>
        <begin position="1"/>
        <end position="78"/>
    </location>
</feature>
<evidence type="ECO:0000313" key="2">
    <source>
        <dbReference type="EMBL" id="ELZ05795.1"/>
    </source>
</evidence>
<feature type="compositionally biased region" description="Basic residues" evidence="1">
    <location>
        <begin position="46"/>
        <end position="58"/>
    </location>
</feature>
<evidence type="ECO:0000313" key="3">
    <source>
        <dbReference type="Proteomes" id="UP000011554"/>
    </source>
</evidence>
<reference evidence="2 3" key="1">
    <citation type="journal article" date="2014" name="PLoS Genet.">
        <title>Phylogenetically driven sequencing of extremely halophilic archaea reveals strategies for static and dynamic osmo-response.</title>
        <authorList>
            <person name="Becker E.A."/>
            <person name="Seitzer P.M."/>
            <person name="Tritt A."/>
            <person name="Larsen D."/>
            <person name="Krusor M."/>
            <person name="Yao A.I."/>
            <person name="Wu D."/>
            <person name="Madern D."/>
            <person name="Eisen J.A."/>
            <person name="Darling A.E."/>
            <person name="Facciotti M.T."/>
        </authorList>
    </citation>
    <scope>NUCLEOTIDE SEQUENCE [LARGE SCALE GENOMIC DNA]</scope>
    <source>
        <strain evidence="2 3">DSM 12278</strain>
    </source>
</reference>
<feature type="compositionally biased region" description="Polar residues" evidence="1">
    <location>
        <begin position="61"/>
        <end position="78"/>
    </location>
</feature>
<dbReference type="EMBL" id="AOIO01000004">
    <property type="protein sequence ID" value="ELZ05795.1"/>
    <property type="molecule type" value="Genomic_DNA"/>
</dbReference>
<comment type="caution">
    <text evidence="2">The sequence shown here is derived from an EMBL/GenBank/DDBJ whole genome shotgun (WGS) entry which is preliminary data.</text>
</comment>
<proteinExistence type="predicted"/>
<name>M0B4P2_NATA1</name>
<protein>
    <submittedName>
        <fullName evidence="2">Uncharacterized protein</fullName>
    </submittedName>
</protein>
<organism evidence="2 3">
    <name type="scientific">Natrialba asiatica (strain ATCC 700177 / DSM 12278 / JCM 9576 / FERM P-10747 / NBRC 102637 / 172P1)</name>
    <dbReference type="NCBI Taxonomy" id="29540"/>
    <lineage>
        <taxon>Archaea</taxon>
        <taxon>Methanobacteriati</taxon>
        <taxon>Methanobacteriota</taxon>
        <taxon>Stenosarchaea group</taxon>
        <taxon>Halobacteria</taxon>
        <taxon>Halobacteriales</taxon>
        <taxon>Natrialbaceae</taxon>
        <taxon>Natrialba</taxon>
    </lineage>
</organism>
<keyword evidence="3" id="KW-1185">Reference proteome</keyword>
<dbReference type="AlphaFoldDB" id="M0B4P2"/>
<dbReference type="Proteomes" id="UP000011554">
    <property type="component" value="Unassembled WGS sequence"/>
</dbReference>
<accession>M0B4P2</accession>
<sequence length="78" mass="8930">MPPNTVYRQSSRSNNDGRDRSDLPIQTLRTSDRVSESNRNSVISRQTHHSLNSKHRRQIKTDSNTSNTKTANTEDYAV</sequence>
<evidence type="ECO:0000256" key="1">
    <source>
        <dbReference type="SAM" id="MobiDB-lite"/>
    </source>
</evidence>